<evidence type="ECO:0000256" key="14">
    <source>
        <dbReference type="ARBA" id="ARBA00023098"/>
    </source>
</evidence>
<keyword evidence="15 24" id="KW-0472">Membrane</keyword>
<dbReference type="EMBL" id="AWQU01000047">
    <property type="protein sequence ID" value="KFB07910.1"/>
    <property type="molecule type" value="Genomic_DNA"/>
</dbReference>
<keyword evidence="9" id="KW-0444">Lipid biosynthesis</keyword>
<evidence type="ECO:0000256" key="1">
    <source>
        <dbReference type="ARBA" id="ARBA00001698"/>
    </source>
</evidence>
<evidence type="ECO:0000256" key="4">
    <source>
        <dbReference type="ARBA" id="ARBA00005189"/>
    </source>
</evidence>
<comment type="caution">
    <text evidence="25">The sequence shown here is derived from an EMBL/GenBank/DDBJ whole genome shotgun (WGS) entry which is preliminary data.</text>
</comment>
<comment type="pathway">
    <text evidence="4">Lipid metabolism.</text>
</comment>
<dbReference type="AlphaFoldDB" id="A0A084U4M4"/>
<dbReference type="GO" id="GO:0005886">
    <property type="term" value="C:plasma membrane"/>
    <property type="evidence" value="ECO:0007669"/>
    <property type="project" value="UniProtKB-SubCell"/>
</dbReference>
<evidence type="ECO:0000256" key="8">
    <source>
        <dbReference type="ARBA" id="ARBA00022475"/>
    </source>
</evidence>
<organism evidence="25 26">
    <name type="scientific">Malacoplasma iowae DK-CPA</name>
    <dbReference type="NCBI Taxonomy" id="1394179"/>
    <lineage>
        <taxon>Bacteria</taxon>
        <taxon>Bacillati</taxon>
        <taxon>Mycoplasmatota</taxon>
        <taxon>Mycoplasmoidales</taxon>
        <taxon>Mycoplasmoidaceae</taxon>
        <taxon>Malacoplasma</taxon>
    </lineage>
</organism>
<evidence type="ECO:0000313" key="26">
    <source>
        <dbReference type="Proteomes" id="UP000028523"/>
    </source>
</evidence>
<sequence>MQINKLDDTKRKTLANRTIVSIIILFYYILTLLFSFLSDSTILSLTSTDVISSLSTRGIMGIVFVVSFFVPLPMAIYEFNKLIFGKNIKSFIVLLIVSSLYYLAPNITYIVLKNFVQINRFQVTDKLYLQTELYFYLSFILVQSLILFVVLNTTLILNKKNNVKNTVTINGLGFVINFGFLSLCYIGLAKSWVLLLFLFFIIWSTDVFCYLCGSFFGKKQLVPKISPNKTVEGAIYGAITATVITLAYPGLLLINTSNLLFDKILWVNIGYLVDSKNQTLLTQEAPLYVSWILLIFLILCLVITCMIGDLLFSYVKRVYEIKDYSNVLRTHGGVLDRLDSILFTGTCFTIFFMVIQPIMLFWFGKNM</sequence>
<keyword evidence="8" id="KW-1003">Cell membrane</keyword>
<dbReference type="GO" id="GO:0004605">
    <property type="term" value="F:phosphatidate cytidylyltransferase activity"/>
    <property type="evidence" value="ECO:0007669"/>
    <property type="project" value="UniProtKB-EC"/>
</dbReference>
<comment type="pathway">
    <text evidence="3">Phospholipid metabolism; CDP-diacylglycerol biosynthesis; CDP-diacylglycerol from sn-glycerol 3-phosphate: step 3/3.</text>
</comment>
<dbReference type="PANTHER" id="PTHR46382:SF1">
    <property type="entry name" value="PHOSPHATIDATE CYTIDYLYLTRANSFERASE"/>
    <property type="match status" value="1"/>
</dbReference>
<feature type="transmembrane region" description="Helical" evidence="24">
    <location>
        <begin position="169"/>
        <end position="188"/>
    </location>
</feature>
<evidence type="ECO:0000256" key="17">
    <source>
        <dbReference type="ARBA" id="ARBA00023264"/>
    </source>
</evidence>
<dbReference type="RefSeq" id="WP_004024706.1">
    <property type="nucleotide sequence ID" value="NZ_AWQU01000047.1"/>
</dbReference>
<dbReference type="PANTHER" id="PTHR46382">
    <property type="entry name" value="PHOSPHATIDATE CYTIDYLYLTRANSFERASE"/>
    <property type="match status" value="1"/>
</dbReference>
<evidence type="ECO:0000256" key="13">
    <source>
        <dbReference type="ARBA" id="ARBA00022989"/>
    </source>
</evidence>
<dbReference type="EC" id="2.7.7.41" evidence="6"/>
<evidence type="ECO:0000256" key="20">
    <source>
        <dbReference type="ARBA" id="ARBA00032253"/>
    </source>
</evidence>
<evidence type="ECO:0000256" key="18">
    <source>
        <dbReference type="ARBA" id="ARBA00029893"/>
    </source>
</evidence>
<evidence type="ECO:0000256" key="7">
    <source>
        <dbReference type="ARBA" id="ARBA00019373"/>
    </source>
</evidence>
<evidence type="ECO:0000256" key="22">
    <source>
        <dbReference type="ARBA" id="ARBA00032743"/>
    </source>
</evidence>
<dbReference type="GeneID" id="96866273"/>
<reference evidence="25 26" key="1">
    <citation type="journal article" date="2014" name="PLoS ONE">
        <title>Reduction of Hydrogen Peroxide Accumulation and Toxicity by a Catalase from Mycoplasma iowae.</title>
        <authorList>
            <person name="Pritchard R.E."/>
            <person name="Prassinos A.J."/>
            <person name="Osborne J.D."/>
            <person name="Raviv Z."/>
            <person name="Balish M.F."/>
        </authorList>
    </citation>
    <scope>NUCLEOTIDE SEQUENCE [LARGE SCALE GENOMIC DNA]</scope>
    <source>
        <strain evidence="25 26">DK-CPA</strain>
    </source>
</reference>
<name>A0A084U4M4_MALIO</name>
<feature type="transmembrane region" description="Helical" evidence="24">
    <location>
        <begin position="134"/>
        <end position="157"/>
    </location>
</feature>
<dbReference type="GO" id="GO:0016024">
    <property type="term" value="P:CDP-diacylglycerol biosynthetic process"/>
    <property type="evidence" value="ECO:0007669"/>
    <property type="project" value="TreeGrafter"/>
</dbReference>
<gene>
    <name evidence="25" type="primary">cdsA</name>
    <name evidence="25" type="ORF">P271_775</name>
</gene>
<comment type="subcellular location">
    <subcellularLocation>
        <location evidence="2">Cell membrane</location>
        <topology evidence="2">Multi-pass membrane protein</topology>
    </subcellularLocation>
</comment>
<keyword evidence="10" id="KW-0808">Transferase</keyword>
<keyword evidence="11 24" id="KW-0812">Transmembrane</keyword>
<accession>A0A084U4M4</accession>
<evidence type="ECO:0000256" key="2">
    <source>
        <dbReference type="ARBA" id="ARBA00004651"/>
    </source>
</evidence>
<feature type="transmembrane region" description="Helical" evidence="24">
    <location>
        <begin position="91"/>
        <end position="112"/>
    </location>
</feature>
<feature type="transmembrane region" description="Helical" evidence="24">
    <location>
        <begin position="20"/>
        <end position="38"/>
    </location>
</feature>
<evidence type="ECO:0000256" key="6">
    <source>
        <dbReference type="ARBA" id="ARBA00012487"/>
    </source>
</evidence>
<evidence type="ECO:0000256" key="15">
    <source>
        <dbReference type="ARBA" id="ARBA00023136"/>
    </source>
</evidence>
<dbReference type="Pfam" id="PF01148">
    <property type="entry name" value="CTP_transf_1"/>
    <property type="match status" value="1"/>
</dbReference>
<protein>
    <recommendedName>
        <fullName evidence="7">Phosphatidate cytidylyltransferase</fullName>
        <ecNumber evidence="6">2.7.7.41</ecNumber>
    </recommendedName>
    <alternativeName>
        <fullName evidence="20">CDP-DAG synthase</fullName>
    </alternativeName>
    <alternativeName>
        <fullName evidence="22">CDP-DG synthase</fullName>
    </alternativeName>
    <alternativeName>
        <fullName evidence="18">CDP-diacylglycerol synthase</fullName>
    </alternativeName>
    <alternativeName>
        <fullName evidence="21">CDP-diglyceride pyrophosphorylase</fullName>
    </alternativeName>
    <alternativeName>
        <fullName evidence="23">CDP-diglyceride synthase</fullName>
    </alternativeName>
    <alternativeName>
        <fullName evidence="19">CTP:phosphatidate cytidylyltransferase</fullName>
    </alternativeName>
</protein>
<evidence type="ECO:0000256" key="23">
    <source>
        <dbReference type="ARBA" id="ARBA00033406"/>
    </source>
</evidence>
<feature type="transmembrane region" description="Helical" evidence="24">
    <location>
        <begin position="234"/>
        <end position="254"/>
    </location>
</feature>
<evidence type="ECO:0000256" key="10">
    <source>
        <dbReference type="ARBA" id="ARBA00022679"/>
    </source>
</evidence>
<evidence type="ECO:0000256" key="5">
    <source>
        <dbReference type="ARBA" id="ARBA00010185"/>
    </source>
</evidence>
<evidence type="ECO:0000256" key="12">
    <source>
        <dbReference type="ARBA" id="ARBA00022695"/>
    </source>
</evidence>
<keyword evidence="13 24" id="KW-1133">Transmembrane helix</keyword>
<evidence type="ECO:0000256" key="9">
    <source>
        <dbReference type="ARBA" id="ARBA00022516"/>
    </source>
</evidence>
<keyword evidence="26" id="KW-1185">Reference proteome</keyword>
<feature type="transmembrane region" description="Helical" evidence="24">
    <location>
        <begin position="58"/>
        <end position="79"/>
    </location>
</feature>
<keyword evidence="14" id="KW-0443">Lipid metabolism</keyword>
<evidence type="ECO:0000256" key="11">
    <source>
        <dbReference type="ARBA" id="ARBA00022692"/>
    </source>
</evidence>
<feature type="transmembrane region" description="Helical" evidence="24">
    <location>
        <begin position="288"/>
        <end position="312"/>
    </location>
</feature>
<evidence type="ECO:0000256" key="21">
    <source>
        <dbReference type="ARBA" id="ARBA00032396"/>
    </source>
</evidence>
<evidence type="ECO:0000256" key="19">
    <source>
        <dbReference type="ARBA" id="ARBA00031825"/>
    </source>
</evidence>
<feature type="transmembrane region" description="Helical" evidence="24">
    <location>
        <begin position="341"/>
        <end position="363"/>
    </location>
</feature>
<keyword evidence="12" id="KW-0548">Nucleotidyltransferase</keyword>
<evidence type="ECO:0000256" key="3">
    <source>
        <dbReference type="ARBA" id="ARBA00005119"/>
    </source>
</evidence>
<evidence type="ECO:0000256" key="16">
    <source>
        <dbReference type="ARBA" id="ARBA00023209"/>
    </source>
</evidence>
<evidence type="ECO:0000256" key="24">
    <source>
        <dbReference type="SAM" id="Phobius"/>
    </source>
</evidence>
<keyword evidence="16" id="KW-0594">Phospholipid biosynthesis</keyword>
<comment type="similarity">
    <text evidence="5">Belongs to the CDS family.</text>
</comment>
<comment type="catalytic activity">
    <reaction evidence="1">
        <text>a 1,2-diacyl-sn-glycero-3-phosphate + CTP + H(+) = a CDP-1,2-diacyl-sn-glycerol + diphosphate</text>
        <dbReference type="Rhea" id="RHEA:16229"/>
        <dbReference type="ChEBI" id="CHEBI:15378"/>
        <dbReference type="ChEBI" id="CHEBI:33019"/>
        <dbReference type="ChEBI" id="CHEBI:37563"/>
        <dbReference type="ChEBI" id="CHEBI:58332"/>
        <dbReference type="ChEBI" id="CHEBI:58608"/>
        <dbReference type="EC" id="2.7.7.41"/>
    </reaction>
</comment>
<feature type="transmembrane region" description="Helical" evidence="24">
    <location>
        <begin position="194"/>
        <end position="213"/>
    </location>
</feature>
<dbReference type="Proteomes" id="UP000028523">
    <property type="component" value="Unassembled WGS sequence"/>
</dbReference>
<proteinExistence type="inferred from homology"/>
<keyword evidence="17" id="KW-1208">Phospholipid metabolism</keyword>
<evidence type="ECO:0000313" key="25">
    <source>
        <dbReference type="EMBL" id="KFB07910.1"/>
    </source>
</evidence>